<accession>A0A0A1FJ45</accession>
<protein>
    <submittedName>
        <fullName evidence="1">Uncharacterized protein</fullName>
    </submittedName>
</protein>
<dbReference type="Proteomes" id="UP000030302">
    <property type="component" value="Chromosome"/>
</dbReference>
<organism evidence="1 2">
    <name type="scientific">Collimonas arenae</name>
    <dbReference type="NCBI Taxonomy" id="279058"/>
    <lineage>
        <taxon>Bacteria</taxon>
        <taxon>Pseudomonadati</taxon>
        <taxon>Pseudomonadota</taxon>
        <taxon>Betaproteobacteria</taxon>
        <taxon>Burkholderiales</taxon>
        <taxon>Oxalobacteraceae</taxon>
        <taxon>Collimonas</taxon>
    </lineage>
</organism>
<name>A0A0A1FJ45_9BURK</name>
<dbReference type="AlphaFoldDB" id="A0A0A1FJ45"/>
<gene>
    <name evidence="1" type="ORF">LT85_3749</name>
</gene>
<evidence type="ECO:0000313" key="2">
    <source>
        <dbReference type="Proteomes" id="UP000030302"/>
    </source>
</evidence>
<keyword evidence="2" id="KW-1185">Reference proteome</keyword>
<evidence type="ECO:0000313" key="1">
    <source>
        <dbReference type="EMBL" id="AIY42907.1"/>
    </source>
</evidence>
<dbReference type="HOGENOM" id="CLU_3024278_0_0_4"/>
<sequence>MASISPPLPMSARSITRTMQAQARFDAHFDGKNPAKQQPGLLDKILAVWSAPYKKMGGSFLRF</sequence>
<reference evidence="2" key="1">
    <citation type="journal article" date="2014" name="Soil Biol. Biochem.">
        <title>Structure and function of bacterial communities in ageing soils: Insights from the Mendocino ecological staircase.</title>
        <authorList>
            <person name="Uroz S."/>
            <person name="Tech J.J."/>
            <person name="Sawaya N.A."/>
            <person name="Frey-Klett P."/>
            <person name="Leveau J.H.J."/>
        </authorList>
    </citation>
    <scope>NUCLEOTIDE SEQUENCE [LARGE SCALE GENOMIC DNA]</scope>
    <source>
        <strain evidence="2">Cal35</strain>
    </source>
</reference>
<proteinExistence type="predicted"/>
<dbReference type="EMBL" id="CP009962">
    <property type="protein sequence ID" value="AIY42907.1"/>
    <property type="molecule type" value="Genomic_DNA"/>
</dbReference>
<dbReference type="KEGG" id="care:LT85_3749"/>